<dbReference type="EMBL" id="JARBJD010000002">
    <property type="protein sequence ID" value="KAK2964542.1"/>
    <property type="molecule type" value="Genomic_DNA"/>
</dbReference>
<name>A0ABQ9YLB9_9EUKA</name>
<protein>
    <submittedName>
        <fullName evidence="3">SacI homology domain containing protein</fullName>
    </submittedName>
</protein>
<feature type="region of interest" description="Disordered" evidence="1">
    <location>
        <begin position="964"/>
        <end position="1000"/>
    </location>
</feature>
<sequence>MRFNADRYHYFCEEVDITRPFSAVGLKHAPQSVDPHPSESDHHSASLPIHLHNVHDYDPAYVWNSFLRQKFEEANLHDHCVVLLQGAATTYPMSLASNVQIGTNMTGNKLTLLSRLLNEVNSSPDNKPTIFLSVISRKSSLNPGTRYQARGLNEFGGAGNEMECEVIVWLVDKSFPPQPSSIPQPPTGYNVSFASYVFFRGTIPILWKTSVDSFFTQAKVDVDKNTSFDFVPQYWDRVRRRVNCADSMDRTSVASFSFMLPIVYSQLTTLLTAFIQQTDLQPVEQREYGLLEPLEPSEHLPSSEIISDTIPPGILSSFSESFLILANTNSELYTDSAATHTQIIRSFISTSITNNAVFSLPFSCGLDASSLIHIPSNELDLSLFTSFNSTNSPFTSMMTFLRKSTYTAQPTNKASGTQIPSSSNYSNALISIKRRYHNIVTDDMKNKEFTHFVALQMLPVLYPGIFWKRTPSDLIQSLSERTSQSSLTIPTHNILPSPPLTSSPHHLSLGAIFSLNHSFHTPTSPFRTYLPLHLSSLLQSSMIITPLPILSIDNQEKKQPPSIDTDQVKQAPKPLALTSIPRGSLADRMVALGITSIIDTTEIWKRAICGLSSDNQTIEFNLSSVQSTESIRIGTLATSSVGNNDEIMTIVLPELSIVRYLVFDRPTTPQEPSFHPYTENLADDQTRLSSQVITTPQTHSTIPTAQWAAEGESLKGSMYDSIVSHSDIPSSLLLYTPTSVDVWMGETLDSLVLTHSNVHLPIIPNTGLVDLEYSSPDSPTDSSRITNVPKTFFRKRDIRYMYQSVILPVSPYPVETSLSRPETSLPEPVKLPFVPLPMTSTLKPLGLVKIVRIVFHAPLSYRMLDTPSAFSNRTDVASHHFDKSDNLQSIRRAIILGRVRVLGNTLRETTIPSERLKMWNLSSSGIDNVTSSTPLDSLYEEELERNQSEDVLARKNQLLQAILPSTSFSHPPPTYTPVDPDQEGSEQEKPSSPAISMQSAVEEDREFLRVSFSPFHPLSYDGQKESTVQVPQSQGSFMSTPASSPAYRQLVLSEISAESSPFGIRSADAQTPSLDSPADYSFDLVGIDESDQGSGTFFSQSGTISDDNELTDRLVNLLRIEIVRIALQLNSPTQLSVWQLLSQLRQNIGISSIRQIRKKFPLIGAKADLRQDNQRLFVSNVLNAIFTQRTRLSVSCVVRLFVRNV</sequence>
<dbReference type="PROSITE" id="PS50275">
    <property type="entry name" value="SAC"/>
    <property type="match status" value="1"/>
</dbReference>
<evidence type="ECO:0000313" key="4">
    <source>
        <dbReference type="Proteomes" id="UP001281761"/>
    </source>
</evidence>
<keyword evidence="4" id="KW-1185">Reference proteome</keyword>
<evidence type="ECO:0000256" key="1">
    <source>
        <dbReference type="SAM" id="MobiDB-lite"/>
    </source>
</evidence>
<comment type="caution">
    <text evidence="3">The sequence shown here is derived from an EMBL/GenBank/DDBJ whole genome shotgun (WGS) entry which is preliminary data.</text>
</comment>
<reference evidence="3 4" key="1">
    <citation type="journal article" date="2022" name="bioRxiv">
        <title>Genomics of Preaxostyla Flagellates Illuminates Evolutionary Transitions and the Path Towards Mitochondrial Loss.</title>
        <authorList>
            <person name="Novak L.V.F."/>
            <person name="Treitli S.C."/>
            <person name="Pyrih J."/>
            <person name="Halakuc P."/>
            <person name="Pipaliya S.V."/>
            <person name="Vacek V."/>
            <person name="Brzon O."/>
            <person name="Soukal P."/>
            <person name="Eme L."/>
            <person name="Dacks J.B."/>
            <person name="Karnkowska A."/>
            <person name="Elias M."/>
            <person name="Hampl V."/>
        </authorList>
    </citation>
    <scope>NUCLEOTIDE SEQUENCE [LARGE SCALE GENOMIC DNA]</scope>
    <source>
        <strain evidence="3">NAU3</strain>
        <tissue evidence="3">Gut</tissue>
    </source>
</reference>
<dbReference type="Pfam" id="PF02383">
    <property type="entry name" value="Syja_N"/>
    <property type="match status" value="1"/>
</dbReference>
<dbReference type="PANTHER" id="PTHR46817:SF1">
    <property type="entry name" value="SAC DOMAIN-CONTAINING PROTEIN"/>
    <property type="match status" value="1"/>
</dbReference>
<organism evidence="3 4">
    <name type="scientific">Blattamonas nauphoetae</name>
    <dbReference type="NCBI Taxonomy" id="2049346"/>
    <lineage>
        <taxon>Eukaryota</taxon>
        <taxon>Metamonada</taxon>
        <taxon>Preaxostyla</taxon>
        <taxon>Oxymonadida</taxon>
        <taxon>Blattamonas</taxon>
    </lineage>
</organism>
<proteinExistence type="predicted"/>
<gene>
    <name evidence="3" type="ORF">BLNAU_458</name>
</gene>
<accession>A0ABQ9YLB9</accession>
<feature type="domain" description="SAC" evidence="2">
    <location>
        <begin position="1"/>
        <end position="207"/>
    </location>
</feature>
<evidence type="ECO:0000313" key="3">
    <source>
        <dbReference type="EMBL" id="KAK2964542.1"/>
    </source>
</evidence>
<dbReference type="Proteomes" id="UP001281761">
    <property type="component" value="Unassembled WGS sequence"/>
</dbReference>
<evidence type="ECO:0000259" key="2">
    <source>
        <dbReference type="PROSITE" id="PS50275"/>
    </source>
</evidence>
<dbReference type="PANTHER" id="PTHR46817">
    <property type="entry name" value="PHOSPHOINOSITIDE PHOSPHATASE SAC9-RELATED"/>
    <property type="match status" value="1"/>
</dbReference>
<dbReference type="InterPro" id="IPR002013">
    <property type="entry name" value="SAC_dom"/>
</dbReference>